<evidence type="ECO:0000259" key="1">
    <source>
        <dbReference type="SMART" id="SM00860"/>
    </source>
</evidence>
<comment type="caution">
    <text evidence="2">The sequence shown here is derived from an EMBL/GenBank/DDBJ whole genome shotgun (WGS) entry which is preliminary data.</text>
</comment>
<feature type="domain" description="Knr4/Smi1-like" evidence="1">
    <location>
        <begin position="27"/>
        <end position="142"/>
    </location>
</feature>
<protein>
    <recommendedName>
        <fullName evidence="1">Knr4/Smi1-like domain-containing protein</fullName>
    </recommendedName>
</protein>
<gene>
    <name evidence="2" type="ORF">HNR06_004963</name>
</gene>
<accession>A0A7Y9XGD0</accession>
<organism evidence="2 3">
    <name type="scientific">Nocardiopsis sinuspersici</name>
    <dbReference type="NCBI Taxonomy" id="501010"/>
    <lineage>
        <taxon>Bacteria</taxon>
        <taxon>Bacillati</taxon>
        <taxon>Actinomycetota</taxon>
        <taxon>Actinomycetes</taxon>
        <taxon>Streptosporangiales</taxon>
        <taxon>Nocardiopsidaceae</taxon>
        <taxon>Nocardiopsis</taxon>
    </lineage>
</organism>
<dbReference type="SUPFAM" id="SSF160631">
    <property type="entry name" value="SMI1/KNR4-like"/>
    <property type="match status" value="1"/>
</dbReference>
<evidence type="ECO:0000313" key="3">
    <source>
        <dbReference type="Proteomes" id="UP000584931"/>
    </source>
</evidence>
<evidence type="ECO:0000313" key="2">
    <source>
        <dbReference type="EMBL" id="NYH55374.1"/>
    </source>
</evidence>
<reference evidence="2 3" key="1">
    <citation type="submission" date="2020-07" db="EMBL/GenBank/DDBJ databases">
        <title>Sequencing the genomes of 1000 actinobacteria strains.</title>
        <authorList>
            <person name="Klenk H.-P."/>
        </authorList>
    </citation>
    <scope>NUCLEOTIDE SEQUENCE [LARGE SCALE GENOMIC DNA]</scope>
    <source>
        <strain evidence="2 3">DSM 45278</strain>
    </source>
</reference>
<name>A0A7Y9XGD0_9ACTN</name>
<sequence>MPRPVMIKGVWRELILEMYPEADLRDPADEVTLAEVEKHLVLPLPFELASLLQETDGVTNEYGDEVVWGARRLVEDNLAMRREPDYLELYAPFDEMIFFGDSDMGPQFAYVHTDYGPGIVVWDHESDRRRLVVVSLRDYLARCLIQGNSWFR</sequence>
<dbReference type="InterPro" id="IPR018958">
    <property type="entry name" value="Knr4/Smi1-like_dom"/>
</dbReference>
<dbReference type="EMBL" id="JACCHL010000001">
    <property type="protein sequence ID" value="NYH55374.1"/>
    <property type="molecule type" value="Genomic_DNA"/>
</dbReference>
<dbReference type="Pfam" id="PF14568">
    <property type="entry name" value="SUKH_6"/>
    <property type="match status" value="1"/>
</dbReference>
<dbReference type="Proteomes" id="UP000584931">
    <property type="component" value="Unassembled WGS sequence"/>
</dbReference>
<dbReference type="InterPro" id="IPR037883">
    <property type="entry name" value="Knr4/Smi1-like_sf"/>
</dbReference>
<dbReference type="AlphaFoldDB" id="A0A7Y9XGD0"/>
<dbReference type="Gene3D" id="3.40.1580.10">
    <property type="entry name" value="SMI1/KNR4-like"/>
    <property type="match status" value="1"/>
</dbReference>
<proteinExistence type="predicted"/>
<dbReference type="SMART" id="SM00860">
    <property type="entry name" value="SMI1_KNR4"/>
    <property type="match status" value="1"/>
</dbReference>